<evidence type="ECO:0000256" key="5">
    <source>
        <dbReference type="ARBA" id="ARBA00022777"/>
    </source>
</evidence>
<keyword evidence="7" id="KW-0812">Transmembrane</keyword>
<keyword evidence="7" id="KW-0472">Membrane</keyword>
<dbReference type="CDD" id="cd00082">
    <property type="entry name" value="HisKA"/>
    <property type="match status" value="1"/>
</dbReference>
<dbReference type="GO" id="GO:0005886">
    <property type="term" value="C:plasma membrane"/>
    <property type="evidence" value="ECO:0007669"/>
    <property type="project" value="TreeGrafter"/>
</dbReference>
<dbReference type="InterPro" id="IPR050351">
    <property type="entry name" value="BphY/WalK/GraS-like"/>
</dbReference>
<dbReference type="InterPro" id="IPR005467">
    <property type="entry name" value="His_kinase_dom"/>
</dbReference>
<dbReference type="Proteomes" id="UP000034406">
    <property type="component" value="Unassembled WGS sequence"/>
</dbReference>
<dbReference type="InterPro" id="IPR004358">
    <property type="entry name" value="Sig_transdc_His_kin-like_C"/>
</dbReference>
<dbReference type="SMART" id="SM00387">
    <property type="entry name" value="HATPase_c"/>
    <property type="match status" value="1"/>
</dbReference>
<dbReference type="Pfam" id="PF00512">
    <property type="entry name" value="HisKA"/>
    <property type="match status" value="1"/>
</dbReference>
<dbReference type="GO" id="GO:0016036">
    <property type="term" value="P:cellular response to phosphate starvation"/>
    <property type="evidence" value="ECO:0007669"/>
    <property type="project" value="TreeGrafter"/>
</dbReference>
<evidence type="ECO:0000256" key="6">
    <source>
        <dbReference type="ARBA" id="ARBA00023012"/>
    </source>
</evidence>
<evidence type="ECO:0000313" key="10">
    <source>
        <dbReference type="Proteomes" id="UP000034406"/>
    </source>
</evidence>
<dbReference type="Gene3D" id="1.10.287.130">
    <property type="match status" value="1"/>
</dbReference>
<dbReference type="FunFam" id="3.30.565.10:FF:000006">
    <property type="entry name" value="Sensor histidine kinase WalK"/>
    <property type="match status" value="1"/>
</dbReference>
<dbReference type="EC" id="2.7.13.3" evidence="2"/>
<dbReference type="InterPro" id="IPR036097">
    <property type="entry name" value="HisK_dim/P_sf"/>
</dbReference>
<evidence type="ECO:0000256" key="1">
    <source>
        <dbReference type="ARBA" id="ARBA00000085"/>
    </source>
</evidence>
<keyword evidence="3" id="KW-0597">Phosphoprotein</keyword>
<evidence type="ECO:0000259" key="8">
    <source>
        <dbReference type="PROSITE" id="PS50109"/>
    </source>
</evidence>
<dbReference type="EMBL" id="LBUT01000006">
    <property type="protein sequence ID" value="KKQ70510.1"/>
    <property type="molecule type" value="Genomic_DNA"/>
</dbReference>
<dbReference type="SUPFAM" id="SSF47384">
    <property type="entry name" value="Homodimeric domain of signal transducing histidine kinase"/>
    <property type="match status" value="1"/>
</dbReference>
<dbReference type="AlphaFoldDB" id="A0A0G0K4W7"/>
<feature type="transmembrane region" description="Helical" evidence="7">
    <location>
        <begin position="75"/>
        <end position="94"/>
    </location>
</feature>
<dbReference type="GO" id="GO:0000155">
    <property type="term" value="F:phosphorelay sensor kinase activity"/>
    <property type="evidence" value="ECO:0007669"/>
    <property type="project" value="InterPro"/>
</dbReference>
<evidence type="ECO:0000256" key="2">
    <source>
        <dbReference type="ARBA" id="ARBA00012438"/>
    </source>
</evidence>
<comment type="catalytic activity">
    <reaction evidence="1">
        <text>ATP + protein L-histidine = ADP + protein N-phospho-L-histidine.</text>
        <dbReference type="EC" id="2.7.13.3"/>
    </reaction>
</comment>
<feature type="transmembrane region" description="Helical" evidence="7">
    <location>
        <begin position="12"/>
        <end position="32"/>
    </location>
</feature>
<sequence length="330" mass="37797">MFQKARIKLTAWYLLIIMFISISFSLVIFQLINTEVTRFAQSQHIRNQLRSPVFPPPPIDTDLLNEIRRRITNSLLFLNGSIFVISGGLSYFLAGKTLRPIKDMVEEQNQFVSDSSHEIRTPLTSLKSAFEVNLRDPDLNIKQARNLISESIVEVNKLQSLSDQLLLLAQYQKPNNYIKFENVFLKKTILQSVSQVKPLAKIKNIQLKVKVHDYKINANPHNLKELFTILLDNAIKYTPNNKVVQIETRKTDRSILIIVKDQGIGIDKKDLPHIFDRFYRADSARSKQGKNGFGLGLSIAQKIVRQHRGDIKVESVPQKGSIFTVHLPLK</sequence>
<keyword evidence="7" id="KW-1133">Transmembrane helix</keyword>
<name>A0A0G0K4W7_9BACT</name>
<dbReference type="InterPro" id="IPR003594">
    <property type="entry name" value="HATPase_dom"/>
</dbReference>
<organism evidence="9 10">
    <name type="scientific">Candidatus Shapirobacteria bacterium GW2011_GWE2_38_30</name>
    <dbReference type="NCBI Taxonomy" id="1618490"/>
    <lineage>
        <taxon>Bacteria</taxon>
        <taxon>Candidatus Shapironibacteriota</taxon>
    </lineage>
</organism>
<keyword evidence="5 9" id="KW-0418">Kinase</keyword>
<keyword evidence="4" id="KW-0808">Transferase</keyword>
<accession>A0A0G0K4W7</accession>
<dbReference type="PROSITE" id="PS50109">
    <property type="entry name" value="HIS_KIN"/>
    <property type="match status" value="1"/>
</dbReference>
<feature type="domain" description="Histidine kinase" evidence="8">
    <location>
        <begin position="114"/>
        <end position="330"/>
    </location>
</feature>
<proteinExistence type="predicted"/>
<dbReference type="PRINTS" id="PR00344">
    <property type="entry name" value="BCTRLSENSOR"/>
</dbReference>
<comment type="caution">
    <text evidence="9">The sequence shown here is derived from an EMBL/GenBank/DDBJ whole genome shotgun (WGS) entry which is preliminary data.</text>
</comment>
<keyword evidence="6" id="KW-0902">Two-component regulatory system</keyword>
<dbReference type="SMART" id="SM00388">
    <property type="entry name" value="HisKA"/>
    <property type="match status" value="1"/>
</dbReference>
<evidence type="ECO:0000313" key="9">
    <source>
        <dbReference type="EMBL" id="KKQ70510.1"/>
    </source>
</evidence>
<dbReference type="Pfam" id="PF02518">
    <property type="entry name" value="HATPase_c"/>
    <property type="match status" value="1"/>
</dbReference>
<protein>
    <recommendedName>
        <fullName evidence="2">histidine kinase</fullName>
        <ecNumber evidence="2">2.7.13.3</ecNumber>
    </recommendedName>
</protein>
<dbReference type="CDD" id="cd00075">
    <property type="entry name" value="HATPase"/>
    <property type="match status" value="1"/>
</dbReference>
<dbReference type="InterPro" id="IPR036890">
    <property type="entry name" value="HATPase_C_sf"/>
</dbReference>
<dbReference type="InterPro" id="IPR003661">
    <property type="entry name" value="HisK_dim/P_dom"/>
</dbReference>
<dbReference type="STRING" id="1618490.US90_C0006G0063"/>
<gene>
    <name evidence="9" type="ORF">US90_C0006G0063</name>
</gene>
<reference evidence="9 10" key="1">
    <citation type="journal article" date="2015" name="Nature">
        <title>rRNA introns, odd ribosomes, and small enigmatic genomes across a large radiation of phyla.</title>
        <authorList>
            <person name="Brown C.T."/>
            <person name="Hug L.A."/>
            <person name="Thomas B.C."/>
            <person name="Sharon I."/>
            <person name="Castelle C.J."/>
            <person name="Singh A."/>
            <person name="Wilkins M.J."/>
            <person name="Williams K.H."/>
            <person name="Banfield J.F."/>
        </authorList>
    </citation>
    <scope>NUCLEOTIDE SEQUENCE [LARGE SCALE GENOMIC DNA]</scope>
</reference>
<dbReference type="GO" id="GO:0004721">
    <property type="term" value="F:phosphoprotein phosphatase activity"/>
    <property type="evidence" value="ECO:0007669"/>
    <property type="project" value="TreeGrafter"/>
</dbReference>
<dbReference type="PANTHER" id="PTHR45453">
    <property type="entry name" value="PHOSPHATE REGULON SENSOR PROTEIN PHOR"/>
    <property type="match status" value="1"/>
</dbReference>
<evidence type="ECO:0000256" key="4">
    <source>
        <dbReference type="ARBA" id="ARBA00022679"/>
    </source>
</evidence>
<evidence type="ECO:0000256" key="7">
    <source>
        <dbReference type="SAM" id="Phobius"/>
    </source>
</evidence>
<dbReference type="SUPFAM" id="SSF55874">
    <property type="entry name" value="ATPase domain of HSP90 chaperone/DNA topoisomerase II/histidine kinase"/>
    <property type="match status" value="1"/>
</dbReference>
<dbReference type="PANTHER" id="PTHR45453:SF1">
    <property type="entry name" value="PHOSPHATE REGULON SENSOR PROTEIN PHOR"/>
    <property type="match status" value="1"/>
</dbReference>
<evidence type="ECO:0000256" key="3">
    <source>
        <dbReference type="ARBA" id="ARBA00022553"/>
    </source>
</evidence>
<dbReference type="Gene3D" id="3.30.565.10">
    <property type="entry name" value="Histidine kinase-like ATPase, C-terminal domain"/>
    <property type="match status" value="1"/>
</dbReference>